<organism evidence="9 10">
    <name type="scientific">Synchytrium endobioticum</name>
    <dbReference type="NCBI Taxonomy" id="286115"/>
    <lineage>
        <taxon>Eukaryota</taxon>
        <taxon>Fungi</taxon>
        <taxon>Fungi incertae sedis</taxon>
        <taxon>Chytridiomycota</taxon>
        <taxon>Chytridiomycota incertae sedis</taxon>
        <taxon>Chytridiomycetes</taxon>
        <taxon>Synchytriales</taxon>
        <taxon>Synchytriaceae</taxon>
        <taxon>Synchytrium</taxon>
    </lineage>
</organism>
<dbReference type="EMBL" id="QEAN01000211">
    <property type="protein sequence ID" value="TPX43054.1"/>
    <property type="molecule type" value="Genomic_DNA"/>
</dbReference>
<dbReference type="PROSITE" id="PS50089">
    <property type="entry name" value="ZF_RING_2"/>
    <property type="match status" value="1"/>
</dbReference>
<feature type="region of interest" description="Disordered" evidence="6">
    <location>
        <begin position="308"/>
        <end position="394"/>
    </location>
</feature>
<dbReference type="SUPFAM" id="SSF57850">
    <property type="entry name" value="RING/U-box"/>
    <property type="match status" value="2"/>
</dbReference>
<feature type="compositionally biased region" description="Polar residues" evidence="6">
    <location>
        <begin position="172"/>
        <end position="187"/>
    </location>
</feature>
<evidence type="ECO:0000259" key="7">
    <source>
        <dbReference type="PROSITE" id="PS50089"/>
    </source>
</evidence>
<dbReference type="InterPro" id="IPR047243">
    <property type="entry name" value="RING-H2_BRAP2"/>
</dbReference>
<evidence type="ECO:0000256" key="4">
    <source>
        <dbReference type="PROSITE-ProRule" id="PRU00502"/>
    </source>
</evidence>
<evidence type="ECO:0000313" key="10">
    <source>
        <dbReference type="Proteomes" id="UP000317494"/>
    </source>
</evidence>
<dbReference type="PANTHER" id="PTHR24007">
    <property type="entry name" value="BRCA1-ASSOCIATED PROTEIN"/>
    <property type="match status" value="1"/>
</dbReference>
<keyword evidence="3" id="KW-0862">Zinc</keyword>
<feature type="domain" description="RING-type" evidence="7">
    <location>
        <begin position="423"/>
        <end position="463"/>
    </location>
</feature>
<dbReference type="Pfam" id="PF07576">
    <property type="entry name" value="BRAP2"/>
    <property type="match status" value="1"/>
</dbReference>
<dbReference type="AlphaFoldDB" id="A0A507CV36"/>
<feature type="domain" description="UBP-type" evidence="8">
    <location>
        <begin position="457"/>
        <end position="560"/>
    </location>
</feature>
<feature type="region of interest" description="Disordered" evidence="6">
    <location>
        <begin position="149"/>
        <end position="194"/>
    </location>
</feature>
<gene>
    <name evidence="9" type="ORF">SeMB42_g04875</name>
</gene>
<feature type="non-terminal residue" evidence="9">
    <location>
        <position position="766"/>
    </location>
</feature>
<dbReference type="STRING" id="286115.A0A507CV36"/>
<evidence type="ECO:0000259" key="8">
    <source>
        <dbReference type="PROSITE" id="PS50271"/>
    </source>
</evidence>
<evidence type="ECO:0000256" key="1">
    <source>
        <dbReference type="ARBA" id="ARBA00022723"/>
    </source>
</evidence>
<name>A0A507CV36_9FUNG</name>
<sequence length="766" mass="84096">MHIAEREKVSHYHHRHSFDSSKGIAVANRSHTQTALMYLYSIVIELFTLSDSSTAPTRSSSSANTTGSAHIPSDIFGELKASYKTPSGIKHKTGSRKIRPSISNKAEDLRSRDYRLGNLSIEWVDLENTPDMSADEPISYSEAASWTRVSRPACQSSPSQPIAQSSQGIPSTSYSTPNKHQQQQKEVSSSSSSGTASSLLSELVAAQRDASLSGNNSSPSIKTRKRTNAPIVPTSGIFVPFKSGKSKLNAGIVHLYRDRQEIQDVAATGSIPVDSTDIKGSGTVLCVLAVPSYMSAQDFLAFVGPAQMRNRRKDSRSVEFKSRSIPPYAFPPVPEFTSPSINDGDHNHQGSTGTSITSTTNSGTAPPGQSPGATTVNPLTPTNNPTSLTSVTPTTSKLNEASLNRSNNSSKHIPSALVELPTCPVCLERMDASATGLLTIICHHTFHCSCLAKWGDSSCPVCRYSQQPKGPGLLPSAEEEQNECAQCSATGDLWICLLCGNIGCGRYRRAHAREHFQSSQHLYALELETQRVWDYAGDGYVHRLIQNRADGKLVELPPPTGSSRHGSLANDLSRMDATQLGDRQNNDSNSIPGDGNDKSIDAVGVEYGYLLATQLESQRIWYEVQLNDITRESAEVERDRIKNEDLPTLAVERKAFDKKLEKLMNRVGLLERALAEEKQLNIGLQENQVQWKLQIATRDKLLEERDQQVEMLQEQLRDVMFYLETQQKVEQSGRRVNPLKDEVALVVGTFSYYVFLEYCGKLADAS</sequence>
<keyword evidence="2 4" id="KW-0863">Zinc-finger</keyword>
<keyword evidence="10" id="KW-1185">Reference proteome</keyword>
<evidence type="ECO:0000256" key="2">
    <source>
        <dbReference type="ARBA" id="ARBA00022771"/>
    </source>
</evidence>
<dbReference type="GO" id="GO:0008270">
    <property type="term" value="F:zinc ion binding"/>
    <property type="evidence" value="ECO:0007669"/>
    <property type="project" value="UniProtKB-KW"/>
</dbReference>
<dbReference type="InterPro" id="IPR011422">
    <property type="entry name" value="BRAP2/ETP1_RRM"/>
</dbReference>
<keyword evidence="1" id="KW-0479">Metal-binding</keyword>
<dbReference type="InterPro" id="IPR001607">
    <property type="entry name" value="Znf_UBP"/>
</dbReference>
<feature type="compositionally biased region" description="Low complexity" evidence="6">
    <location>
        <begin position="152"/>
        <end position="171"/>
    </location>
</feature>
<dbReference type="CDD" id="cd16457">
    <property type="entry name" value="RING-H2_BRAP2"/>
    <property type="match status" value="1"/>
</dbReference>
<comment type="caution">
    <text evidence="9">The sequence shown here is derived from an EMBL/GenBank/DDBJ whole genome shotgun (WGS) entry which is preliminary data.</text>
</comment>
<feature type="compositionally biased region" description="Low complexity" evidence="6">
    <location>
        <begin position="350"/>
        <end position="364"/>
    </location>
</feature>
<dbReference type="SMART" id="SM00184">
    <property type="entry name" value="RING"/>
    <property type="match status" value="1"/>
</dbReference>
<dbReference type="PROSITE" id="PS50271">
    <property type="entry name" value="ZF_UBP"/>
    <property type="match status" value="1"/>
</dbReference>
<feature type="coiled-coil region" evidence="5">
    <location>
        <begin position="660"/>
        <end position="718"/>
    </location>
</feature>
<dbReference type="InterPro" id="IPR013083">
    <property type="entry name" value="Znf_RING/FYVE/PHD"/>
</dbReference>
<dbReference type="Proteomes" id="UP000317494">
    <property type="component" value="Unassembled WGS sequence"/>
</dbReference>
<keyword evidence="5" id="KW-0175">Coiled coil</keyword>
<dbReference type="GO" id="GO:0007265">
    <property type="term" value="P:Ras protein signal transduction"/>
    <property type="evidence" value="ECO:0007669"/>
    <property type="project" value="TreeGrafter"/>
</dbReference>
<protein>
    <recommendedName>
        <fullName evidence="11">RING-type domain-containing protein</fullName>
    </recommendedName>
</protein>
<dbReference type="Gene3D" id="3.30.40.10">
    <property type="entry name" value="Zinc/RING finger domain, C3HC4 (zinc finger)"/>
    <property type="match status" value="2"/>
</dbReference>
<dbReference type="GO" id="GO:0016567">
    <property type="term" value="P:protein ubiquitination"/>
    <property type="evidence" value="ECO:0007669"/>
    <property type="project" value="TreeGrafter"/>
</dbReference>
<evidence type="ECO:0000256" key="5">
    <source>
        <dbReference type="SAM" id="Coils"/>
    </source>
</evidence>
<dbReference type="Pfam" id="PF02148">
    <property type="entry name" value="zf-UBP"/>
    <property type="match status" value="1"/>
</dbReference>
<reference evidence="9 10" key="1">
    <citation type="journal article" date="2019" name="Sci. Rep.">
        <title>Comparative genomics of chytrid fungi reveal insights into the obligate biotrophic and pathogenic lifestyle of Synchytrium endobioticum.</title>
        <authorList>
            <person name="van de Vossenberg B.T.L.H."/>
            <person name="Warris S."/>
            <person name="Nguyen H.D.T."/>
            <person name="van Gent-Pelzer M.P.E."/>
            <person name="Joly D.L."/>
            <person name="van de Geest H.C."/>
            <person name="Bonants P.J.M."/>
            <person name="Smith D.S."/>
            <person name="Levesque C.A."/>
            <person name="van der Lee T.A.J."/>
        </authorList>
    </citation>
    <scope>NUCLEOTIDE SEQUENCE [LARGE SCALE GENOMIC DNA]</scope>
    <source>
        <strain evidence="9 10">MB42</strain>
    </source>
</reference>
<evidence type="ECO:0000313" key="9">
    <source>
        <dbReference type="EMBL" id="TPX43054.1"/>
    </source>
</evidence>
<evidence type="ECO:0008006" key="11">
    <source>
        <dbReference type="Google" id="ProtNLM"/>
    </source>
</evidence>
<dbReference type="Pfam" id="PF13639">
    <property type="entry name" value="zf-RING_2"/>
    <property type="match status" value="1"/>
</dbReference>
<dbReference type="PANTHER" id="PTHR24007:SF7">
    <property type="entry name" value="BRCA1-ASSOCIATED PROTEIN"/>
    <property type="match status" value="1"/>
</dbReference>
<dbReference type="GO" id="GO:0061630">
    <property type="term" value="F:ubiquitin protein ligase activity"/>
    <property type="evidence" value="ECO:0007669"/>
    <property type="project" value="TreeGrafter"/>
</dbReference>
<accession>A0A507CV36</accession>
<dbReference type="SMART" id="SM00290">
    <property type="entry name" value="ZnF_UBP"/>
    <property type="match status" value="1"/>
</dbReference>
<dbReference type="VEuPathDB" id="FungiDB:SeMB42_g04875"/>
<evidence type="ECO:0000256" key="6">
    <source>
        <dbReference type="SAM" id="MobiDB-lite"/>
    </source>
</evidence>
<proteinExistence type="predicted"/>
<dbReference type="InterPro" id="IPR001841">
    <property type="entry name" value="Znf_RING"/>
</dbReference>
<evidence type="ECO:0000256" key="3">
    <source>
        <dbReference type="ARBA" id="ARBA00022833"/>
    </source>
</evidence>
<dbReference type="GO" id="GO:0005737">
    <property type="term" value="C:cytoplasm"/>
    <property type="evidence" value="ECO:0007669"/>
    <property type="project" value="TreeGrafter"/>
</dbReference>
<feature type="compositionally biased region" description="Low complexity" evidence="6">
    <location>
        <begin position="374"/>
        <end position="394"/>
    </location>
</feature>